<dbReference type="OrthoDB" id="5422579at2759"/>
<comment type="caution">
    <text evidence="1">The sequence shown here is derived from an EMBL/GenBank/DDBJ whole genome shotgun (WGS) entry which is preliminary data.</text>
</comment>
<name>A0A9P4U272_9PEZI</name>
<dbReference type="SUPFAM" id="SSF52047">
    <property type="entry name" value="RNI-like"/>
    <property type="match status" value="1"/>
</dbReference>
<protein>
    <submittedName>
        <fullName evidence="1">Uncharacterized protein</fullName>
    </submittedName>
</protein>
<keyword evidence="2" id="KW-1185">Reference proteome</keyword>
<sequence>MGQLISEATAMVFQAVSWSRVKLCTFTLLRGGEENLLLPSRAFKHLKSENHLHNLRLELKPNVIDEDGFSSVSELIQACPKVAHLEICFPGFINYSLDDADMFFGTQPLKYLKDLRLCNFSLPAQELANILYRHRATLKRIEIEGMILSKGRWSSIFKFLHDHFTLSDFCGHNLYEPGMRYYHRPQGDLLKYILNQVKEIDWYEVNKDYSPYEKLPEGLDSLLTTFGMISAIYFEPAPNFFNLPADADIIEPPDLEVKKNRAVGETDSEDWSTDEDGVIGQIGDDHHIDHGQSSLPLLISL</sequence>
<evidence type="ECO:0000313" key="2">
    <source>
        <dbReference type="Proteomes" id="UP000800235"/>
    </source>
</evidence>
<evidence type="ECO:0000313" key="1">
    <source>
        <dbReference type="EMBL" id="KAF2435469.1"/>
    </source>
</evidence>
<accession>A0A9P4U272</accession>
<dbReference type="AlphaFoldDB" id="A0A9P4U272"/>
<proteinExistence type="predicted"/>
<reference evidence="1" key="1">
    <citation type="journal article" date="2020" name="Stud. Mycol.">
        <title>101 Dothideomycetes genomes: a test case for predicting lifestyles and emergence of pathogens.</title>
        <authorList>
            <person name="Haridas S."/>
            <person name="Albert R."/>
            <person name="Binder M."/>
            <person name="Bloem J."/>
            <person name="Labutti K."/>
            <person name="Salamov A."/>
            <person name="Andreopoulos B."/>
            <person name="Baker S."/>
            <person name="Barry K."/>
            <person name="Bills G."/>
            <person name="Bluhm B."/>
            <person name="Cannon C."/>
            <person name="Castanera R."/>
            <person name="Culley D."/>
            <person name="Daum C."/>
            <person name="Ezra D."/>
            <person name="Gonzalez J."/>
            <person name="Henrissat B."/>
            <person name="Kuo A."/>
            <person name="Liang C."/>
            <person name="Lipzen A."/>
            <person name="Lutzoni F."/>
            <person name="Magnuson J."/>
            <person name="Mondo S."/>
            <person name="Nolan M."/>
            <person name="Ohm R."/>
            <person name="Pangilinan J."/>
            <person name="Park H.-J."/>
            <person name="Ramirez L."/>
            <person name="Alfaro M."/>
            <person name="Sun H."/>
            <person name="Tritt A."/>
            <person name="Yoshinaga Y."/>
            <person name="Zwiers L.-H."/>
            <person name="Turgeon B."/>
            <person name="Goodwin S."/>
            <person name="Spatafora J."/>
            <person name="Crous P."/>
            <person name="Grigoriev I."/>
        </authorList>
    </citation>
    <scope>NUCLEOTIDE SEQUENCE</scope>
    <source>
        <strain evidence="1">CBS 130266</strain>
    </source>
</reference>
<organism evidence="1 2">
    <name type="scientific">Tothia fuscella</name>
    <dbReference type="NCBI Taxonomy" id="1048955"/>
    <lineage>
        <taxon>Eukaryota</taxon>
        <taxon>Fungi</taxon>
        <taxon>Dikarya</taxon>
        <taxon>Ascomycota</taxon>
        <taxon>Pezizomycotina</taxon>
        <taxon>Dothideomycetes</taxon>
        <taxon>Pleosporomycetidae</taxon>
        <taxon>Venturiales</taxon>
        <taxon>Cylindrosympodiaceae</taxon>
        <taxon>Tothia</taxon>
    </lineage>
</organism>
<dbReference type="EMBL" id="MU007013">
    <property type="protein sequence ID" value="KAF2435469.1"/>
    <property type="molecule type" value="Genomic_DNA"/>
</dbReference>
<gene>
    <name evidence="1" type="ORF">EJ08DRAFT_645763</name>
</gene>
<dbReference type="Proteomes" id="UP000800235">
    <property type="component" value="Unassembled WGS sequence"/>
</dbReference>